<sequence length="254" mass="28682">MKRNGLLQVAFMTVVLICTLLPISNTLASHAKTTYKVPILTYHAIGNYEGRGTPALYVSEKNFEKQMNYLKSAGYTPITFLDLDDLKIFSKPVLITFIGGDQTVWKAYQILKRINGADFASKANLFMVMNKIDKATGLTSAQLQEMSASGIFSIQSHTITNTDLTVTNNMQHELKDSQKLLEKITGQKAVALAYPHGKYDEHVINATKEFYKYALTDEPGFITEQTNPYKLRRIPIDFTTTMAMFKEFVQPRQD</sequence>
<accession>A0ABU5CE61</accession>
<comment type="caution">
    <text evidence="4">The sequence shown here is derived from an EMBL/GenBank/DDBJ whole genome shotgun (WGS) entry which is preliminary data.</text>
</comment>
<dbReference type="Gene3D" id="3.20.20.370">
    <property type="entry name" value="Glycoside hydrolase/deacetylase"/>
    <property type="match status" value="1"/>
</dbReference>
<gene>
    <name evidence="4" type="ORF">P5G51_003570</name>
</gene>
<reference evidence="4 5" key="1">
    <citation type="submission" date="2023-10" db="EMBL/GenBank/DDBJ databases">
        <title>179-bfca-hs.</title>
        <authorList>
            <person name="Miliotis G."/>
            <person name="Sengupta P."/>
            <person name="Hameed A."/>
            <person name="Chuvochina M."/>
            <person name="Mcdonagh F."/>
            <person name="Simpson A.C."/>
            <person name="Singh N.K."/>
            <person name="Rekha P.D."/>
            <person name="Raman K."/>
            <person name="Hugenholtz P."/>
            <person name="Venkateswaran K."/>
        </authorList>
    </citation>
    <scope>NUCLEOTIDE SEQUENCE [LARGE SCALE GENOMIC DNA]</scope>
    <source>
        <strain evidence="4 5">179-BFC-A-HS</strain>
    </source>
</reference>
<organism evidence="4 5">
    <name type="scientific">Tigheibacillus jepli</name>
    <dbReference type="NCBI Taxonomy" id="3035914"/>
    <lineage>
        <taxon>Bacteria</taxon>
        <taxon>Bacillati</taxon>
        <taxon>Bacillota</taxon>
        <taxon>Bacilli</taxon>
        <taxon>Bacillales</taxon>
        <taxon>Bacillaceae</taxon>
        <taxon>Tigheibacillus</taxon>
    </lineage>
</organism>
<evidence type="ECO:0000313" key="5">
    <source>
        <dbReference type="Proteomes" id="UP001228376"/>
    </source>
</evidence>
<dbReference type="InterPro" id="IPR011330">
    <property type="entry name" value="Glyco_hydro/deAcase_b/a-brl"/>
</dbReference>
<dbReference type="GO" id="GO:0016787">
    <property type="term" value="F:hydrolase activity"/>
    <property type="evidence" value="ECO:0007669"/>
    <property type="project" value="UniProtKB-KW"/>
</dbReference>
<dbReference type="PROSITE" id="PS51677">
    <property type="entry name" value="NODB"/>
    <property type="match status" value="1"/>
</dbReference>
<evidence type="ECO:0000313" key="4">
    <source>
        <dbReference type="EMBL" id="MDY0404608.1"/>
    </source>
</evidence>
<dbReference type="InterPro" id="IPR002509">
    <property type="entry name" value="NODB_dom"/>
</dbReference>
<evidence type="ECO:0000256" key="2">
    <source>
        <dbReference type="ARBA" id="ARBA00022729"/>
    </source>
</evidence>
<dbReference type="SUPFAM" id="SSF88713">
    <property type="entry name" value="Glycoside hydrolase/deacetylase"/>
    <property type="match status" value="1"/>
</dbReference>
<dbReference type="PANTHER" id="PTHR34216:SF3">
    <property type="entry name" value="POLY-BETA-1,6-N-ACETYL-D-GLUCOSAMINE N-DEACETYLASE"/>
    <property type="match status" value="1"/>
</dbReference>
<name>A0ABU5CE61_9BACI</name>
<dbReference type="InterPro" id="IPR051398">
    <property type="entry name" value="Polysacch_Deacetylase"/>
</dbReference>
<evidence type="ECO:0000256" key="1">
    <source>
        <dbReference type="ARBA" id="ARBA00004613"/>
    </source>
</evidence>
<proteinExistence type="predicted"/>
<dbReference type="RefSeq" id="WP_306065615.1">
    <property type="nucleotide sequence ID" value="NZ_JAROCA020000001.1"/>
</dbReference>
<dbReference type="Proteomes" id="UP001228376">
    <property type="component" value="Unassembled WGS sequence"/>
</dbReference>
<dbReference type="EC" id="3.-.-.-" evidence="4"/>
<keyword evidence="4" id="KW-0378">Hydrolase</keyword>
<dbReference type="PANTHER" id="PTHR34216">
    <property type="match status" value="1"/>
</dbReference>
<dbReference type="Pfam" id="PF01522">
    <property type="entry name" value="Polysacc_deac_1"/>
    <property type="match status" value="1"/>
</dbReference>
<dbReference type="CDD" id="cd10918">
    <property type="entry name" value="CE4_NodB_like_5s_6s"/>
    <property type="match status" value="1"/>
</dbReference>
<protein>
    <submittedName>
        <fullName evidence="4">Polysaccharide deacetylase family protein</fullName>
        <ecNumber evidence="4">3.-.-.-</ecNumber>
    </submittedName>
</protein>
<evidence type="ECO:0000259" key="3">
    <source>
        <dbReference type="PROSITE" id="PS51677"/>
    </source>
</evidence>
<keyword evidence="5" id="KW-1185">Reference proteome</keyword>
<dbReference type="EMBL" id="JAROCA020000001">
    <property type="protein sequence ID" value="MDY0404608.1"/>
    <property type="molecule type" value="Genomic_DNA"/>
</dbReference>
<feature type="domain" description="NodB homology" evidence="3">
    <location>
        <begin position="91"/>
        <end position="254"/>
    </location>
</feature>
<keyword evidence="2" id="KW-0732">Signal</keyword>
<comment type="subcellular location">
    <subcellularLocation>
        <location evidence="1">Secreted</location>
    </subcellularLocation>
</comment>